<dbReference type="AlphaFoldDB" id="A0A6P1NLV8"/>
<dbReference type="Proteomes" id="UP000464186">
    <property type="component" value="Chromosome"/>
</dbReference>
<organism evidence="1 2">
    <name type="scientific">Pseudarthrobacter psychrotolerans</name>
    <dbReference type="NCBI Taxonomy" id="2697569"/>
    <lineage>
        <taxon>Bacteria</taxon>
        <taxon>Bacillati</taxon>
        <taxon>Actinomycetota</taxon>
        <taxon>Actinomycetes</taxon>
        <taxon>Micrococcales</taxon>
        <taxon>Micrococcaceae</taxon>
        <taxon>Pseudarthrobacter</taxon>
    </lineage>
</organism>
<keyword evidence="2" id="KW-1185">Reference proteome</keyword>
<evidence type="ECO:0000313" key="2">
    <source>
        <dbReference type="Proteomes" id="UP000464186"/>
    </source>
</evidence>
<name>A0A6P1NLV8_9MICC</name>
<reference evidence="1 2" key="1">
    <citation type="submission" date="2020-01" db="EMBL/GenBank/DDBJ databases">
        <title>Pseudarthrobacter psychrotolerans sp. nov., isolated from antarctic soil.</title>
        <authorList>
            <person name="Shin Y."/>
            <person name="Park W."/>
        </authorList>
    </citation>
    <scope>NUCLEOTIDE SEQUENCE [LARGE SCALE GENOMIC DNA]</scope>
    <source>
        <strain evidence="1 2">YJ56</strain>
    </source>
</reference>
<gene>
    <name evidence="1" type="ORF">GU243_00610</name>
</gene>
<evidence type="ECO:0000313" key="1">
    <source>
        <dbReference type="EMBL" id="QHK18532.1"/>
    </source>
</evidence>
<sequence length="254" mass="28311">MIPRICGTTGLALVPGPVSGHRIATVTYGALNPEKRQDGEPRDDWSRWDTPGRTIYIADTLETAFRECLAWARMKPSHKKKLGKLAALWGITPEEVMKEIQADFDRLGHMQPGHLPFSWRDERLKHVIDVPENAGMWVDMEDQATLDALSLGPAADIKPFTGLEAVDRAAAFSNDRNVTTRIAEWLRGVTLDDGSELAGVRFKSRVGNGICWAYWMRRTDLGLTEVAEAASGEEISPRESALATVTEAWEIRVW</sequence>
<accession>A0A6P1NLV8</accession>
<dbReference type="KEGG" id="psey:GU243_00610"/>
<dbReference type="EMBL" id="CP047898">
    <property type="protein sequence ID" value="QHK18532.1"/>
    <property type="molecule type" value="Genomic_DNA"/>
</dbReference>
<proteinExistence type="predicted"/>
<protein>
    <submittedName>
        <fullName evidence="1">RES domain-containing protein</fullName>
    </submittedName>
</protein>